<sequence>MSILFDKRELKKAAKELTLAKLTDVIDTLNQVMAERQKEVELISQLEMLANSQGFTMEQLGYKLNNDVFVADPQDASAKGDKRPTKPKFKTINKESQYFYVENGKLQLLRTHTMKGGLQQRGIEVVPVAKVDKKYAKQIDALIADATLQAVENFNAKVGAWNEWAAANNEEILSKR</sequence>
<evidence type="ECO:0000313" key="2">
    <source>
        <dbReference type="EMBL" id="VHO05493.1"/>
    </source>
</evidence>
<proteinExistence type="predicted"/>
<organism evidence="2">
    <name type="scientific">Rheinheimera sp. BAL341</name>
    <dbReference type="NCBI Taxonomy" id="1708203"/>
    <lineage>
        <taxon>Bacteria</taxon>
        <taxon>Pseudomonadati</taxon>
        <taxon>Pseudomonadota</taxon>
        <taxon>Gammaproteobacteria</taxon>
        <taxon>Chromatiales</taxon>
        <taxon>Chromatiaceae</taxon>
        <taxon>Rheinheimera</taxon>
    </lineage>
</organism>
<dbReference type="AlphaFoldDB" id="A0A486XSE2"/>
<dbReference type="Gene3D" id="1.10.287.1050">
    <property type="entry name" value="H-NS histone-like proteins"/>
    <property type="match status" value="1"/>
</dbReference>
<evidence type="ECO:0000259" key="1">
    <source>
        <dbReference type="Pfam" id="PF22470"/>
    </source>
</evidence>
<dbReference type="InterPro" id="IPR027454">
    <property type="entry name" value="Histone_HNS_N"/>
</dbReference>
<accession>A0A486XSE2</accession>
<protein>
    <recommendedName>
        <fullName evidence="1">DNA-binding protein H-NS-like N-terminal domain-containing protein</fullName>
    </recommendedName>
</protein>
<reference evidence="2" key="1">
    <citation type="submission" date="2019-04" db="EMBL/GenBank/DDBJ databases">
        <authorList>
            <person name="Brambilla D."/>
        </authorList>
    </citation>
    <scope>NUCLEOTIDE SEQUENCE</scope>
    <source>
        <strain evidence="2">BAL1</strain>
    </source>
</reference>
<dbReference type="GO" id="GO:0046983">
    <property type="term" value="F:protein dimerization activity"/>
    <property type="evidence" value="ECO:0007669"/>
    <property type="project" value="InterPro"/>
</dbReference>
<feature type="domain" description="DNA-binding protein H-NS-like N-terminal" evidence="1">
    <location>
        <begin position="2"/>
        <end position="42"/>
    </location>
</feature>
<dbReference type="SUPFAM" id="SSF81273">
    <property type="entry name" value="H-NS histone-like proteins"/>
    <property type="match status" value="1"/>
</dbReference>
<name>A0A486XSE2_9GAMM</name>
<gene>
    <name evidence="2" type="ORF">BAL341_2577</name>
</gene>
<dbReference type="Pfam" id="PF22470">
    <property type="entry name" value="Histone_HNS_N"/>
    <property type="match status" value="1"/>
</dbReference>
<dbReference type="InterPro" id="IPR054180">
    <property type="entry name" value="H-NS-like_N"/>
</dbReference>
<dbReference type="EMBL" id="CAAJGR010000128">
    <property type="protein sequence ID" value="VHO05493.1"/>
    <property type="molecule type" value="Genomic_DNA"/>
</dbReference>